<name>A0A6I4THJ6_9SPHN</name>
<keyword evidence="3" id="KW-1185">Reference proteome</keyword>
<dbReference type="OrthoDB" id="7218943at2"/>
<gene>
    <name evidence="2" type="ORF">GRI40_12660</name>
</gene>
<evidence type="ECO:0000313" key="2">
    <source>
        <dbReference type="EMBL" id="MXO76067.1"/>
    </source>
</evidence>
<evidence type="ECO:0000313" key="3">
    <source>
        <dbReference type="Proteomes" id="UP000439522"/>
    </source>
</evidence>
<keyword evidence="1" id="KW-0732">Signal</keyword>
<reference evidence="2 3" key="1">
    <citation type="submission" date="2019-12" db="EMBL/GenBank/DDBJ databases">
        <title>Genomic-based taxomic classification of the family Erythrobacteraceae.</title>
        <authorList>
            <person name="Xu L."/>
        </authorList>
    </citation>
    <scope>NUCLEOTIDE SEQUENCE [LARGE SCALE GENOMIC DNA]</scope>
    <source>
        <strain evidence="2 3">100921-2</strain>
    </source>
</reference>
<proteinExistence type="predicted"/>
<comment type="caution">
    <text evidence="2">The sequence shown here is derived from an EMBL/GenBank/DDBJ whole genome shotgun (WGS) entry which is preliminary data.</text>
</comment>
<dbReference type="Proteomes" id="UP000439522">
    <property type="component" value="Unassembled WGS sequence"/>
</dbReference>
<organism evidence="2 3">
    <name type="scientific">Tsuneonella aeria</name>
    <dbReference type="NCBI Taxonomy" id="1837929"/>
    <lineage>
        <taxon>Bacteria</taxon>
        <taxon>Pseudomonadati</taxon>
        <taxon>Pseudomonadota</taxon>
        <taxon>Alphaproteobacteria</taxon>
        <taxon>Sphingomonadales</taxon>
        <taxon>Erythrobacteraceae</taxon>
        <taxon>Tsuneonella</taxon>
    </lineage>
</organism>
<accession>A0A6I4THJ6</accession>
<dbReference type="AlphaFoldDB" id="A0A6I4THJ6"/>
<dbReference type="EMBL" id="WTZA01000002">
    <property type="protein sequence ID" value="MXO76067.1"/>
    <property type="molecule type" value="Genomic_DNA"/>
</dbReference>
<evidence type="ECO:0000256" key="1">
    <source>
        <dbReference type="SAM" id="SignalP"/>
    </source>
</evidence>
<protein>
    <submittedName>
        <fullName evidence="2">Uncharacterized protein</fullName>
    </submittedName>
</protein>
<feature type="chain" id="PRO_5026004183" evidence="1">
    <location>
        <begin position="25"/>
        <end position="298"/>
    </location>
</feature>
<sequence length="298" mass="32219">MRRIRTAQIAVPIALLASAATAGADDTASDDAAAEAGDPIVVSGIAQQEERLEDFATQLSEADPTSPIALYEPGQYCPGVVGLSPVWNQEIARRMREVAQATGIKPAQGACRTSALVLFGNNRRELLRQFQAMHPEYFTELTGERIDFQGREAPVMAWKLLARLDRDGKPIQVNGDGIQVVEVNSGMSRTAAATRPIIAMSVVLIDRSAIRGLNTRQIADYALMRSVTDTDPARVKASVAPTILKVVDAPEGSETPLSLTSWDFAYVKSRYAVNRWSLGPSQMASIRAGMKHNLQAGE</sequence>
<dbReference type="RefSeq" id="WP_160611892.1">
    <property type="nucleotide sequence ID" value="NZ_WTZA01000002.1"/>
</dbReference>
<feature type="signal peptide" evidence="1">
    <location>
        <begin position="1"/>
        <end position="24"/>
    </location>
</feature>